<evidence type="ECO:0000313" key="1">
    <source>
        <dbReference type="EMBL" id="CDW81096.1"/>
    </source>
</evidence>
<name>A0A078AGX2_STYLE</name>
<dbReference type="AlphaFoldDB" id="A0A078AGX2"/>
<dbReference type="Proteomes" id="UP000039865">
    <property type="component" value="Unassembled WGS sequence"/>
</dbReference>
<evidence type="ECO:0000313" key="2">
    <source>
        <dbReference type="Proteomes" id="UP000039865"/>
    </source>
</evidence>
<proteinExistence type="predicted"/>
<accession>A0A078AGX2</accession>
<sequence>MDNSFKISLSSLFDALPSPSNYVISGKFNMWFRIGIVASSQSAMLYFNQDTFSYTLNRTSFKRDTSLDQYVGGEIYSKIELSMRDFAFWHNFMLSNNEMSELFHQLNGIQVQKAKLTMYYNLKSYFSGYRPYDHINPDYQVYLKTGYITATPQSQDSLLESYLLYQRNINCKEYKEYTGTVHKYNAFSLEIRDTIVLPPLPSVNQKLKGFSIELWYLLITDPNNIFSLVSNQNSIGQSGLQTQNFALNIDSVTISEQFLSFHLCGTQALNIKISKCSKAWNYVAIIVGEDKIQFEYDCIQSFANTYAENTLNLPQTCQFYDPTKNIFLRVVTTDDKDLLISMRELKIWQYFNFLVNSLIYQDLEEVVE</sequence>
<gene>
    <name evidence="1" type="primary">Contig11108.g11871</name>
    <name evidence="1" type="ORF">STYLEM_10105</name>
</gene>
<reference evidence="1 2" key="1">
    <citation type="submission" date="2014-06" db="EMBL/GenBank/DDBJ databases">
        <authorList>
            <person name="Swart Estienne"/>
        </authorList>
    </citation>
    <scope>NUCLEOTIDE SEQUENCE [LARGE SCALE GENOMIC DNA]</scope>
    <source>
        <strain evidence="1 2">130c</strain>
    </source>
</reference>
<organism evidence="1 2">
    <name type="scientific">Stylonychia lemnae</name>
    <name type="common">Ciliate</name>
    <dbReference type="NCBI Taxonomy" id="5949"/>
    <lineage>
        <taxon>Eukaryota</taxon>
        <taxon>Sar</taxon>
        <taxon>Alveolata</taxon>
        <taxon>Ciliophora</taxon>
        <taxon>Intramacronucleata</taxon>
        <taxon>Spirotrichea</taxon>
        <taxon>Stichotrichia</taxon>
        <taxon>Sporadotrichida</taxon>
        <taxon>Oxytrichidae</taxon>
        <taxon>Stylonychinae</taxon>
        <taxon>Stylonychia</taxon>
    </lineage>
</organism>
<keyword evidence="2" id="KW-1185">Reference proteome</keyword>
<protein>
    <submittedName>
        <fullName evidence="1">Uncharacterized protein</fullName>
    </submittedName>
</protein>
<dbReference type="InParanoid" id="A0A078AGX2"/>
<dbReference type="EMBL" id="CCKQ01009594">
    <property type="protein sequence ID" value="CDW81096.1"/>
    <property type="molecule type" value="Genomic_DNA"/>
</dbReference>